<dbReference type="STRING" id="8469.M7BCQ3"/>
<proteinExistence type="predicted"/>
<dbReference type="AlphaFoldDB" id="M7BCQ3"/>
<evidence type="ECO:0000256" key="2">
    <source>
        <dbReference type="ARBA" id="ARBA00022737"/>
    </source>
</evidence>
<feature type="domain" description="PPM-type phosphatase" evidence="3">
    <location>
        <begin position="554"/>
        <end position="800"/>
    </location>
</feature>
<organism evidence="4 5">
    <name type="scientific">Chelonia mydas</name>
    <name type="common">Green sea-turtle</name>
    <name type="synonym">Chelonia agassizi</name>
    <dbReference type="NCBI Taxonomy" id="8469"/>
    <lineage>
        <taxon>Eukaryota</taxon>
        <taxon>Metazoa</taxon>
        <taxon>Chordata</taxon>
        <taxon>Craniata</taxon>
        <taxon>Vertebrata</taxon>
        <taxon>Euteleostomi</taxon>
        <taxon>Archelosauria</taxon>
        <taxon>Testudinata</taxon>
        <taxon>Testudines</taxon>
        <taxon>Cryptodira</taxon>
        <taxon>Durocryptodira</taxon>
        <taxon>Americhelydia</taxon>
        <taxon>Chelonioidea</taxon>
        <taxon>Cheloniidae</taxon>
        <taxon>Chelonia</taxon>
    </lineage>
</organism>
<keyword evidence="1" id="KW-0433">Leucine-rich repeat</keyword>
<dbReference type="PANTHER" id="PTHR48051:SF1">
    <property type="entry name" value="RAS SUPPRESSOR PROTEIN 1"/>
    <property type="match status" value="1"/>
</dbReference>
<dbReference type="PROSITE" id="PS51746">
    <property type="entry name" value="PPM_2"/>
    <property type="match status" value="1"/>
</dbReference>
<name>M7BCQ3_CHEMY</name>
<dbReference type="eggNOG" id="KOG0618">
    <property type="taxonomic scope" value="Eukaryota"/>
</dbReference>
<accession>M7BCQ3</accession>
<evidence type="ECO:0000256" key="1">
    <source>
        <dbReference type="ARBA" id="ARBA00022614"/>
    </source>
</evidence>
<dbReference type="Gene3D" id="3.60.40.10">
    <property type="entry name" value="PPM-type phosphatase domain"/>
    <property type="match status" value="1"/>
</dbReference>
<dbReference type="FunFam" id="3.80.10.10:FF:000120">
    <property type="entry name" value="PH domain and leucine rich repeat protein phosphatase 2"/>
    <property type="match status" value="1"/>
</dbReference>
<dbReference type="SUPFAM" id="SSF81606">
    <property type="entry name" value="PP2C-like"/>
    <property type="match status" value="1"/>
</dbReference>
<dbReference type="PANTHER" id="PTHR48051">
    <property type="match status" value="1"/>
</dbReference>
<sequence>MNLQVEEVVEEGDPMVDILTPEGPSRVTLPVVKTIQSNAKTVWQTPASIPPTAKGAERKYFVPTKGFSQLKGLNLSHNMLGELPILLCEISTLTELNISCNGLHHLPSQIGNLFNLQTLCLDGNFLTSLPEELGNLQQLCSLGLSFNNFSEVPVVCEKLTALDKLAMAGNQLETLNLGMLNRMSHIRYVDLRLNHLWRLSVDSLEGNKSVTHMDLRDNQLTDLDLSFLGSLEQLHCERNQLRELTLSGFSLRALYANTNCLMTVNVYPVPSLLTCLEISRNQLLCIPDWACEAKKLEVLDMSYNLLTELPSRTLSSLSLRKLMVGHNHVQSLPSLLEHIPLEVLDLQHNLITKLPEMFFFKALNLRYLNASANSLESLPSVCPGEESLSMLQLLYLTNNNLTDQCIPDLVGHPNLRVLHLANNQLQTFPASKLSKLEQLEELNLSGNKLKTIPTTIANCKQLHTLIAHSNEISIFPEILHLPCIQFVDLSCNELTEIVIPEVLPATLQELDLTGNTNLVLEHKTLDIFSHIATLKIDAKPSLTADSVLSSALWNHGLAEMAGQRNKLCVSALALGSFADSVEAVYGMFDGDRNEELPRLLQCTMADVLLEEVQQSNIDSVFMSNTFLVSHRKLGMAGQKLGSSAVLCYIRHDATDLAGSFTLTLANVGTCQAILCRSGKPLPLSKVFSLEQYPEEARRVKEQKAIITEAGKKLGIVERKVYSSVGLQFCIASYQAILAKYDSHSYAKLAQFRDFLPPDKQQDFQSLIDEGMLVTKVALQAAVNTADTISQIAGLCDGAPP</sequence>
<evidence type="ECO:0000259" key="3">
    <source>
        <dbReference type="PROSITE" id="PS51746"/>
    </source>
</evidence>
<dbReference type="GO" id="GO:0005737">
    <property type="term" value="C:cytoplasm"/>
    <property type="evidence" value="ECO:0007669"/>
    <property type="project" value="TreeGrafter"/>
</dbReference>
<dbReference type="Gene3D" id="3.80.10.10">
    <property type="entry name" value="Ribonuclease Inhibitor"/>
    <property type="match status" value="3"/>
</dbReference>
<dbReference type="SMART" id="SM00369">
    <property type="entry name" value="LRR_TYP"/>
    <property type="match status" value="14"/>
</dbReference>
<dbReference type="EMBL" id="KB536463">
    <property type="protein sequence ID" value="EMP33335.1"/>
    <property type="molecule type" value="Genomic_DNA"/>
</dbReference>
<dbReference type="InterPro" id="IPR001932">
    <property type="entry name" value="PPM-type_phosphatase-like_dom"/>
</dbReference>
<dbReference type="FunFam" id="3.80.10.10:FF:000027">
    <property type="entry name" value="PH domain and leucine rich repeat protein phosphatase 2"/>
    <property type="match status" value="1"/>
</dbReference>
<dbReference type="PROSITE" id="PS51450">
    <property type="entry name" value="LRR"/>
    <property type="match status" value="6"/>
</dbReference>
<keyword evidence="5" id="KW-1185">Reference proteome</keyword>
<dbReference type="SUPFAM" id="SSF52058">
    <property type="entry name" value="L domain-like"/>
    <property type="match status" value="2"/>
</dbReference>
<dbReference type="Pfam" id="PF13855">
    <property type="entry name" value="LRR_8"/>
    <property type="match status" value="3"/>
</dbReference>
<dbReference type="SMART" id="SM00332">
    <property type="entry name" value="PP2Cc"/>
    <property type="match status" value="1"/>
</dbReference>
<gene>
    <name evidence="4" type="ORF">UY3_09494</name>
</gene>
<dbReference type="Pfam" id="PF00481">
    <property type="entry name" value="PP2C"/>
    <property type="match status" value="1"/>
</dbReference>
<dbReference type="InterPro" id="IPR003591">
    <property type="entry name" value="Leu-rich_rpt_typical-subtyp"/>
</dbReference>
<dbReference type="Pfam" id="PF00560">
    <property type="entry name" value="LRR_1"/>
    <property type="match status" value="1"/>
</dbReference>
<evidence type="ECO:0000313" key="4">
    <source>
        <dbReference type="EMBL" id="EMP33335.1"/>
    </source>
</evidence>
<keyword evidence="2" id="KW-0677">Repeat</keyword>
<evidence type="ECO:0000313" key="5">
    <source>
        <dbReference type="Proteomes" id="UP000031443"/>
    </source>
</evidence>
<dbReference type="InterPro" id="IPR036457">
    <property type="entry name" value="PPM-type-like_dom_sf"/>
</dbReference>
<dbReference type="InterPro" id="IPR001611">
    <property type="entry name" value="Leu-rich_rpt"/>
</dbReference>
<protein>
    <submittedName>
        <fullName evidence="4">PH domain leucine-rich repeat-containing protein phosphatase 2</fullName>
    </submittedName>
</protein>
<dbReference type="Proteomes" id="UP000031443">
    <property type="component" value="Unassembled WGS sequence"/>
</dbReference>
<reference evidence="5" key="1">
    <citation type="journal article" date="2013" name="Nat. Genet.">
        <title>The draft genomes of soft-shell turtle and green sea turtle yield insights into the development and evolution of the turtle-specific body plan.</title>
        <authorList>
            <person name="Wang Z."/>
            <person name="Pascual-Anaya J."/>
            <person name="Zadissa A."/>
            <person name="Li W."/>
            <person name="Niimura Y."/>
            <person name="Huang Z."/>
            <person name="Li C."/>
            <person name="White S."/>
            <person name="Xiong Z."/>
            <person name="Fang D."/>
            <person name="Wang B."/>
            <person name="Ming Y."/>
            <person name="Chen Y."/>
            <person name="Zheng Y."/>
            <person name="Kuraku S."/>
            <person name="Pignatelli M."/>
            <person name="Herrero J."/>
            <person name="Beal K."/>
            <person name="Nozawa M."/>
            <person name="Li Q."/>
            <person name="Wang J."/>
            <person name="Zhang H."/>
            <person name="Yu L."/>
            <person name="Shigenobu S."/>
            <person name="Wang J."/>
            <person name="Liu J."/>
            <person name="Flicek P."/>
            <person name="Searle S."/>
            <person name="Wang J."/>
            <person name="Kuratani S."/>
            <person name="Yin Y."/>
            <person name="Aken B."/>
            <person name="Zhang G."/>
            <person name="Irie N."/>
        </authorList>
    </citation>
    <scope>NUCLEOTIDE SEQUENCE [LARGE SCALE GENOMIC DNA]</scope>
</reference>
<dbReference type="InterPro" id="IPR032675">
    <property type="entry name" value="LRR_dom_sf"/>
</dbReference>
<dbReference type="SMART" id="SM00364">
    <property type="entry name" value="LRR_BAC"/>
    <property type="match status" value="14"/>
</dbReference>
<dbReference type="InterPro" id="IPR050216">
    <property type="entry name" value="LRR_domain-containing"/>
</dbReference>